<dbReference type="GO" id="GO:0006164">
    <property type="term" value="P:purine nucleotide biosynthetic process"/>
    <property type="evidence" value="ECO:0007669"/>
    <property type="project" value="UniProtKB-KW"/>
</dbReference>
<evidence type="ECO:0000256" key="10">
    <source>
        <dbReference type="ARBA" id="ARBA00023167"/>
    </source>
</evidence>
<dbReference type="GO" id="GO:0004488">
    <property type="term" value="F:methylenetetrahydrofolate dehydrogenase (NADP+) activity"/>
    <property type="evidence" value="ECO:0007669"/>
    <property type="project" value="UniProtKB-UniRule"/>
</dbReference>
<dbReference type="Pfam" id="PF02882">
    <property type="entry name" value="THF_DHG_CYH_C"/>
    <property type="match status" value="1"/>
</dbReference>
<evidence type="ECO:0000256" key="7">
    <source>
        <dbReference type="ARBA" id="ARBA00022857"/>
    </source>
</evidence>
<reference evidence="15" key="1">
    <citation type="journal article" date="2005" name="Environ. Microbiol.">
        <title>Genetic and functional properties of uncultivated thermophilic crenarchaeotes from a subsurface gold mine as revealed by analysis of genome fragments.</title>
        <authorList>
            <person name="Nunoura T."/>
            <person name="Hirayama H."/>
            <person name="Takami H."/>
            <person name="Oida H."/>
            <person name="Nishi S."/>
            <person name="Shimamura S."/>
            <person name="Suzuki Y."/>
            <person name="Inagaki F."/>
            <person name="Takai K."/>
            <person name="Nealson K.H."/>
            <person name="Horikoshi K."/>
        </authorList>
    </citation>
    <scope>NUCLEOTIDE SEQUENCE</scope>
</reference>
<reference evidence="15" key="2">
    <citation type="journal article" date="2012" name="PLoS ONE">
        <title>A Deeply Branching Thermophilic Bacterium with an Ancient Acetyl-CoA Pathway Dominates a Subsurface Ecosystem.</title>
        <authorList>
            <person name="Takami H."/>
            <person name="Noguchi H."/>
            <person name="Takaki Y."/>
            <person name="Uchiyama I."/>
            <person name="Toyoda A."/>
            <person name="Nishi S."/>
            <person name="Chee G.-J."/>
            <person name="Arai W."/>
            <person name="Nunoura T."/>
            <person name="Itoh T."/>
            <person name="Hattori M."/>
            <person name="Takai K."/>
        </authorList>
    </citation>
    <scope>NUCLEOTIDE SEQUENCE</scope>
</reference>
<evidence type="ECO:0000256" key="11">
    <source>
        <dbReference type="ARBA" id="ARBA00023268"/>
    </source>
</evidence>
<dbReference type="UniPathway" id="UPA00193"/>
<dbReference type="HAMAP" id="MF_01576">
    <property type="entry name" value="THF_DHG_CYH"/>
    <property type="match status" value="1"/>
</dbReference>
<dbReference type="GO" id="GO:0035999">
    <property type="term" value="P:tetrahydrofolate interconversion"/>
    <property type="evidence" value="ECO:0007669"/>
    <property type="project" value="UniProtKB-UniRule"/>
</dbReference>
<keyword evidence="9 12" id="KW-0368">Histidine biosynthesis</keyword>
<proteinExistence type="inferred from homology"/>
<keyword evidence="4 12" id="KW-0028">Amino-acid biosynthesis</keyword>
<comment type="similarity">
    <text evidence="12">Belongs to the tetrahydrofolate dehydrogenase/cyclohydrolase family.</text>
</comment>
<comment type="function">
    <text evidence="12">Catalyzes the oxidation of 5,10-methylenetetrahydrofolate to 5,10-methenyltetrahydrofolate and then the hydrolysis of 5,10-methenyltetrahydrofolate to 10-formyltetrahydrofolate.</text>
</comment>
<dbReference type="FunFam" id="3.40.50.10860:FF:000005">
    <property type="entry name" value="C-1-tetrahydrofolate synthase, cytoplasmic, putative"/>
    <property type="match status" value="1"/>
</dbReference>
<comment type="pathway">
    <text evidence="1 12">One-carbon metabolism; tetrahydrofolate interconversion.</text>
</comment>
<dbReference type="InterPro" id="IPR046346">
    <property type="entry name" value="Aminoacid_DH-like_N_sf"/>
</dbReference>
<dbReference type="InterPro" id="IPR000672">
    <property type="entry name" value="THF_DH/CycHdrlase"/>
</dbReference>
<feature type="domain" description="Tetrahydrofolate dehydrogenase/cyclohydrolase NAD(P)-binding" evidence="14">
    <location>
        <begin position="130"/>
        <end position="273"/>
    </location>
</feature>
<evidence type="ECO:0000256" key="8">
    <source>
        <dbReference type="ARBA" id="ARBA00023002"/>
    </source>
</evidence>
<evidence type="ECO:0000256" key="2">
    <source>
        <dbReference type="ARBA" id="ARBA00011738"/>
    </source>
</evidence>
<keyword evidence="5 12" id="KW-0658">Purine biosynthesis</keyword>
<dbReference type="InterPro" id="IPR036291">
    <property type="entry name" value="NAD(P)-bd_dom_sf"/>
</dbReference>
<dbReference type="EC" id="3.5.4.9" evidence="12"/>
<dbReference type="Gene3D" id="3.40.50.720">
    <property type="entry name" value="NAD(P)-binding Rossmann-like Domain"/>
    <property type="match status" value="1"/>
</dbReference>
<dbReference type="Pfam" id="PF00763">
    <property type="entry name" value="THF_DHG_CYH"/>
    <property type="match status" value="1"/>
</dbReference>
<dbReference type="GO" id="GO:0004477">
    <property type="term" value="F:methenyltetrahydrofolate cyclohydrolase activity"/>
    <property type="evidence" value="ECO:0007669"/>
    <property type="project" value="UniProtKB-UniRule"/>
</dbReference>
<dbReference type="EMBL" id="AP011750">
    <property type="protein sequence ID" value="BAL56527.1"/>
    <property type="molecule type" value="Genomic_DNA"/>
</dbReference>
<keyword evidence="6 12" id="KW-0378">Hydrolase</keyword>
<gene>
    <name evidence="12" type="primary">folD</name>
    <name evidence="15" type="ORF">HGMM_F40B03C15</name>
</gene>
<keyword evidence="8 12" id="KW-0560">Oxidoreductase</keyword>
<keyword evidence="11 12" id="KW-0511">Multifunctional enzyme</keyword>
<dbReference type="PANTHER" id="PTHR48099">
    <property type="entry name" value="C-1-TETRAHYDROFOLATE SYNTHASE, CYTOPLASMIC-RELATED"/>
    <property type="match status" value="1"/>
</dbReference>
<evidence type="ECO:0000256" key="1">
    <source>
        <dbReference type="ARBA" id="ARBA00004777"/>
    </source>
</evidence>
<keyword evidence="3 12" id="KW-0554">One-carbon metabolism</keyword>
<feature type="binding site" evidence="12">
    <location>
        <begin position="156"/>
        <end position="158"/>
    </location>
    <ligand>
        <name>NADP(+)</name>
        <dbReference type="ChEBI" id="CHEBI:58349"/>
    </ligand>
</feature>
<dbReference type="PRINTS" id="PR00085">
    <property type="entry name" value="THFDHDRGNASE"/>
</dbReference>
<dbReference type="SUPFAM" id="SSF51735">
    <property type="entry name" value="NAD(P)-binding Rossmann-fold domains"/>
    <property type="match status" value="1"/>
</dbReference>
<comment type="catalytic activity">
    <reaction evidence="12">
        <text>(6R)-5,10-methenyltetrahydrofolate + H2O = (6R)-10-formyltetrahydrofolate + H(+)</text>
        <dbReference type="Rhea" id="RHEA:23700"/>
        <dbReference type="ChEBI" id="CHEBI:15377"/>
        <dbReference type="ChEBI" id="CHEBI:15378"/>
        <dbReference type="ChEBI" id="CHEBI:57455"/>
        <dbReference type="ChEBI" id="CHEBI:195366"/>
        <dbReference type="EC" id="3.5.4.9"/>
    </reaction>
</comment>
<dbReference type="SUPFAM" id="SSF53223">
    <property type="entry name" value="Aminoacid dehydrogenase-like, N-terminal domain"/>
    <property type="match status" value="1"/>
</dbReference>
<evidence type="ECO:0000256" key="9">
    <source>
        <dbReference type="ARBA" id="ARBA00023102"/>
    </source>
</evidence>
<comment type="subunit">
    <text evidence="2 12">Homodimer.</text>
</comment>
<organism evidence="15">
    <name type="scientific">uncultured Bacteroidota bacterium</name>
    <dbReference type="NCBI Taxonomy" id="152509"/>
    <lineage>
        <taxon>Bacteria</taxon>
        <taxon>Pseudomonadati</taxon>
        <taxon>Bacteroidota</taxon>
        <taxon>environmental samples</taxon>
    </lineage>
</organism>
<evidence type="ECO:0000256" key="12">
    <source>
        <dbReference type="HAMAP-Rule" id="MF_01576"/>
    </source>
</evidence>
<comment type="caution">
    <text evidence="12">Lacks conserved residue(s) required for the propagation of feature annotation.</text>
</comment>
<keyword evidence="10 12" id="KW-0486">Methionine biosynthesis</keyword>
<comment type="catalytic activity">
    <reaction evidence="12">
        <text>(6R)-5,10-methylene-5,6,7,8-tetrahydrofolate + NADP(+) = (6R)-5,10-methenyltetrahydrofolate + NADPH</text>
        <dbReference type="Rhea" id="RHEA:22812"/>
        <dbReference type="ChEBI" id="CHEBI:15636"/>
        <dbReference type="ChEBI" id="CHEBI:57455"/>
        <dbReference type="ChEBI" id="CHEBI:57783"/>
        <dbReference type="ChEBI" id="CHEBI:58349"/>
        <dbReference type="EC" id="1.5.1.5"/>
    </reaction>
</comment>
<protein>
    <recommendedName>
        <fullName evidence="12">Bifunctional protein FolD</fullName>
    </recommendedName>
    <domain>
        <recommendedName>
            <fullName evidence="12">Methylenetetrahydrofolate dehydrogenase</fullName>
            <ecNumber evidence="12">1.5.1.5</ecNumber>
        </recommendedName>
    </domain>
    <domain>
        <recommendedName>
            <fullName evidence="12">Methenyltetrahydrofolate cyclohydrolase</fullName>
            <ecNumber evidence="12">3.5.4.9</ecNumber>
        </recommendedName>
    </domain>
</protein>
<keyword evidence="7 12" id="KW-0521">NADP</keyword>
<name>H5SK41_9BACT</name>
<dbReference type="PANTHER" id="PTHR48099:SF5">
    <property type="entry name" value="C-1-TETRAHYDROFOLATE SYNTHASE, CYTOPLASMIC"/>
    <property type="match status" value="1"/>
</dbReference>
<evidence type="ECO:0000256" key="4">
    <source>
        <dbReference type="ARBA" id="ARBA00022605"/>
    </source>
</evidence>
<dbReference type="EC" id="1.5.1.5" evidence="12"/>
<dbReference type="GO" id="GO:0009086">
    <property type="term" value="P:methionine biosynthetic process"/>
    <property type="evidence" value="ECO:0007669"/>
    <property type="project" value="UniProtKB-KW"/>
</dbReference>
<evidence type="ECO:0000313" key="15">
    <source>
        <dbReference type="EMBL" id="BAL56527.1"/>
    </source>
</evidence>
<evidence type="ECO:0000256" key="3">
    <source>
        <dbReference type="ARBA" id="ARBA00022563"/>
    </source>
</evidence>
<feature type="binding site" evidence="12">
    <location>
        <position position="226"/>
    </location>
    <ligand>
        <name>NADP(+)</name>
        <dbReference type="ChEBI" id="CHEBI:58349"/>
    </ligand>
</feature>
<dbReference type="GO" id="GO:0005829">
    <property type="term" value="C:cytosol"/>
    <property type="evidence" value="ECO:0007669"/>
    <property type="project" value="TreeGrafter"/>
</dbReference>
<dbReference type="InterPro" id="IPR020631">
    <property type="entry name" value="THF_DH/CycHdrlase_NAD-bd_dom"/>
</dbReference>
<sequence length="278" mass="29831">MLKGGPVARKILEEVADYAKAHPLRLDIILVGQHEASQIYVSHKLRQAEKVGIKAVLHHLPETANKAEVLSLIRHLNASPEVTGYIVQLPLPAHLPEAELLEAIAPEKDADALHPYNLGLLAQGRPRWVPATPWGIVELLHYYQVPTQGQHVVIVGRGRLVGTPLALLLSRPATYGNATVTLCHTHTRNLYAHTQEADILVLAMGQPQAFPAEGVRPGAVVIDVGIHRVGGKLVGDLSPEATARAGSYTPVPGGVGPLTVAALLQNLVRIHRTQSGSQ</sequence>
<accession>H5SK41</accession>
<evidence type="ECO:0000259" key="14">
    <source>
        <dbReference type="Pfam" id="PF02882"/>
    </source>
</evidence>
<evidence type="ECO:0000259" key="13">
    <source>
        <dbReference type="Pfam" id="PF00763"/>
    </source>
</evidence>
<evidence type="ECO:0000256" key="5">
    <source>
        <dbReference type="ARBA" id="ARBA00022755"/>
    </source>
</evidence>
<feature type="domain" description="Tetrahydrofolate dehydrogenase/cyclohydrolase catalytic" evidence="13">
    <location>
        <begin position="2"/>
        <end position="111"/>
    </location>
</feature>
<dbReference type="Gene3D" id="3.40.50.10860">
    <property type="entry name" value="Leucine Dehydrogenase, chain A, domain 1"/>
    <property type="match status" value="1"/>
</dbReference>
<dbReference type="InterPro" id="IPR020630">
    <property type="entry name" value="THF_DH/CycHdrlase_cat_dom"/>
</dbReference>
<dbReference type="AlphaFoldDB" id="H5SK41"/>
<dbReference type="CDD" id="cd01080">
    <property type="entry name" value="NAD_bind_m-THF_DH_Cyclohyd"/>
    <property type="match status" value="1"/>
</dbReference>
<dbReference type="GO" id="GO:0000105">
    <property type="term" value="P:L-histidine biosynthetic process"/>
    <property type="evidence" value="ECO:0007669"/>
    <property type="project" value="UniProtKB-KW"/>
</dbReference>
<evidence type="ECO:0000256" key="6">
    <source>
        <dbReference type="ARBA" id="ARBA00022801"/>
    </source>
</evidence>